<sequence>MFISSIRRTALQHGALCMRTLTYSSTHCGYLHCHRSHHQRPTTIRRAHTSSPLKLDHSVIIEEETLPGYNPSHYYAVRIGDLLRDRYHIIGKLGYGSTSTVWLCRDLKSQGSSVYVALKIHTNNNSKSHRELPVYKYINNLKESSHEGRKYVRALRDHFELEGPHGNHICLVHETAGLNLEELRDLLPNQTFEPDLLRQSLRSILRGLHFLHSEVGVIHTDIQPKNILLGVLDNSAFERFERDEKEAPFPQKELPCGRIVYVSHPMPLTKGPPLLCDLSEARFATSEHQSNKDLIMPDLYRAPEVILGMPWSYEVDIWGFGMMLWDLLEPTRLFAAKGPDGRYSEAHHLAQMIAMMGPPPTGFLERSDHSAMYFDQKGHWKGGIEIPEDMTLEAAEQRLQGEEKAQFLNLMRKTLQWRPEDRCSIEDIYLDEWMMADLITSGEIVSTCSSFPSSSPRLRFRPGPVCDAL</sequence>
<evidence type="ECO:0000256" key="7">
    <source>
        <dbReference type="ARBA" id="ARBA00047899"/>
    </source>
</evidence>
<feature type="binding site" evidence="9">
    <location>
        <position position="119"/>
    </location>
    <ligand>
        <name>ATP</name>
        <dbReference type="ChEBI" id="CHEBI:30616"/>
    </ligand>
</feature>
<dbReference type="Gene3D" id="1.10.510.10">
    <property type="entry name" value="Transferase(Phosphotransferase) domain 1"/>
    <property type="match status" value="1"/>
</dbReference>
<dbReference type="InterPro" id="IPR000719">
    <property type="entry name" value="Prot_kinase_dom"/>
</dbReference>
<dbReference type="PROSITE" id="PS50011">
    <property type="entry name" value="PROTEIN_KINASE_DOM"/>
    <property type="match status" value="1"/>
</dbReference>
<comment type="catalytic activity">
    <reaction evidence="7">
        <text>L-threonyl-[protein] + ATP = O-phospho-L-threonyl-[protein] + ADP + H(+)</text>
        <dbReference type="Rhea" id="RHEA:46608"/>
        <dbReference type="Rhea" id="RHEA-COMP:11060"/>
        <dbReference type="Rhea" id="RHEA-COMP:11605"/>
        <dbReference type="ChEBI" id="CHEBI:15378"/>
        <dbReference type="ChEBI" id="CHEBI:30013"/>
        <dbReference type="ChEBI" id="CHEBI:30616"/>
        <dbReference type="ChEBI" id="CHEBI:61977"/>
        <dbReference type="ChEBI" id="CHEBI:456216"/>
        <dbReference type="EC" id="2.7.11.1"/>
    </reaction>
</comment>
<dbReference type="Gene3D" id="3.30.200.20">
    <property type="entry name" value="Phosphorylase Kinase, domain 1"/>
    <property type="match status" value="1"/>
</dbReference>
<keyword evidence="4 9" id="KW-0547">Nucleotide-binding</keyword>
<evidence type="ECO:0000256" key="4">
    <source>
        <dbReference type="ARBA" id="ARBA00022741"/>
    </source>
</evidence>
<evidence type="ECO:0000256" key="8">
    <source>
        <dbReference type="ARBA" id="ARBA00048679"/>
    </source>
</evidence>
<dbReference type="InterPro" id="IPR011009">
    <property type="entry name" value="Kinase-like_dom_sf"/>
</dbReference>
<dbReference type="InterPro" id="IPR017441">
    <property type="entry name" value="Protein_kinase_ATP_BS"/>
</dbReference>
<dbReference type="InterPro" id="IPR051334">
    <property type="entry name" value="SRPK"/>
</dbReference>
<evidence type="ECO:0000256" key="6">
    <source>
        <dbReference type="ARBA" id="ARBA00022840"/>
    </source>
</evidence>
<dbReference type="Pfam" id="PF00069">
    <property type="entry name" value="Pkinase"/>
    <property type="match status" value="1"/>
</dbReference>
<keyword evidence="3" id="KW-0808">Transferase</keyword>
<dbReference type="SUPFAM" id="SSF56112">
    <property type="entry name" value="Protein kinase-like (PK-like)"/>
    <property type="match status" value="1"/>
</dbReference>
<evidence type="ECO:0000313" key="11">
    <source>
        <dbReference type="EMBL" id="WPA98418.1"/>
    </source>
</evidence>
<keyword evidence="2" id="KW-0723">Serine/threonine-protein kinase</keyword>
<dbReference type="PANTHER" id="PTHR47634:SF9">
    <property type="entry name" value="PROTEIN KINASE DOMAIN-CONTAINING PROTEIN-RELATED"/>
    <property type="match status" value="1"/>
</dbReference>
<keyword evidence="5" id="KW-0418">Kinase</keyword>
<name>A0ABZ0NFX8_CERBT</name>
<dbReference type="SMART" id="SM00220">
    <property type="entry name" value="S_TKc"/>
    <property type="match status" value="1"/>
</dbReference>
<evidence type="ECO:0000256" key="9">
    <source>
        <dbReference type="PROSITE-ProRule" id="PRU10141"/>
    </source>
</evidence>
<dbReference type="PANTHER" id="PTHR47634">
    <property type="entry name" value="PROTEIN KINASE DOMAIN-CONTAINING PROTEIN-RELATED"/>
    <property type="match status" value="1"/>
</dbReference>
<evidence type="ECO:0000259" key="10">
    <source>
        <dbReference type="PROSITE" id="PS50011"/>
    </source>
</evidence>
<keyword evidence="12" id="KW-1185">Reference proteome</keyword>
<evidence type="ECO:0000256" key="2">
    <source>
        <dbReference type="ARBA" id="ARBA00022527"/>
    </source>
</evidence>
<dbReference type="Proteomes" id="UP001302367">
    <property type="component" value="Chromosome 2"/>
</dbReference>
<feature type="domain" description="Protein kinase" evidence="10">
    <location>
        <begin position="87"/>
        <end position="434"/>
    </location>
</feature>
<evidence type="ECO:0000256" key="5">
    <source>
        <dbReference type="ARBA" id="ARBA00022777"/>
    </source>
</evidence>
<dbReference type="RefSeq" id="XP_023455325.2">
    <property type="nucleotide sequence ID" value="XM_023598560.2"/>
</dbReference>
<dbReference type="GeneID" id="35429636"/>
<evidence type="ECO:0000256" key="1">
    <source>
        <dbReference type="ARBA" id="ARBA00012513"/>
    </source>
</evidence>
<dbReference type="EC" id="2.7.11.1" evidence="1"/>
<evidence type="ECO:0000256" key="3">
    <source>
        <dbReference type="ARBA" id="ARBA00022679"/>
    </source>
</evidence>
<protein>
    <recommendedName>
        <fullName evidence="1">non-specific serine/threonine protein kinase</fullName>
        <ecNumber evidence="1">2.7.11.1</ecNumber>
    </recommendedName>
</protein>
<proteinExistence type="predicted"/>
<organism evidence="11 12">
    <name type="scientific">Cercospora beticola</name>
    <name type="common">Sugarbeet leaf spot fungus</name>
    <dbReference type="NCBI Taxonomy" id="122368"/>
    <lineage>
        <taxon>Eukaryota</taxon>
        <taxon>Fungi</taxon>
        <taxon>Dikarya</taxon>
        <taxon>Ascomycota</taxon>
        <taxon>Pezizomycotina</taxon>
        <taxon>Dothideomycetes</taxon>
        <taxon>Dothideomycetidae</taxon>
        <taxon>Mycosphaerellales</taxon>
        <taxon>Mycosphaerellaceae</taxon>
        <taxon>Cercospora</taxon>
    </lineage>
</organism>
<reference evidence="11 12" key="1">
    <citation type="submission" date="2023-09" db="EMBL/GenBank/DDBJ databases">
        <title>Complete-Gapless Cercospora beticola genome.</title>
        <authorList>
            <person name="Wyatt N.A."/>
            <person name="Spanner R.E."/>
            <person name="Bolton M.D."/>
        </authorList>
    </citation>
    <scope>NUCLEOTIDE SEQUENCE [LARGE SCALE GENOMIC DNA]</scope>
    <source>
        <strain evidence="11">Cb09-40</strain>
    </source>
</reference>
<dbReference type="PROSITE" id="PS00107">
    <property type="entry name" value="PROTEIN_KINASE_ATP"/>
    <property type="match status" value="1"/>
</dbReference>
<keyword evidence="6 9" id="KW-0067">ATP-binding</keyword>
<dbReference type="EMBL" id="CP134185">
    <property type="protein sequence ID" value="WPA98418.1"/>
    <property type="molecule type" value="Genomic_DNA"/>
</dbReference>
<accession>A0ABZ0NFX8</accession>
<comment type="catalytic activity">
    <reaction evidence="8">
        <text>L-seryl-[protein] + ATP = O-phospho-L-seryl-[protein] + ADP + H(+)</text>
        <dbReference type="Rhea" id="RHEA:17989"/>
        <dbReference type="Rhea" id="RHEA-COMP:9863"/>
        <dbReference type="Rhea" id="RHEA-COMP:11604"/>
        <dbReference type="ChEBI" id="CHEBI:15378"/>
        <dbReference type="ChEBI" id="CHEBI:29999"/>
        <dbReference type="ChEBI" id="CHEBI:30616"/>
        <dbReference type="ChEBI" id="CHEBI:83421"/>
        <dbReference type="ChEBI" id="CHEBI:456216"/>
        <dbReference type="EC" id="2.7.11.1"/>
    </reaction>
</comment>
<evidence type="ECO:0000313" key="12">
    <source>
        <dbReference type="Proteomes" id="UP001302367"/>
    </source>
</evidence>
<gene>
    <name evidence="11" type="ORF">RHO25_003030</name>
</gene>